<dbReference type="Proteomes" id="UP000184315">
    <property type="component" value="Unassembled WGS sequence"/>
</dbReference>
<dbReference type="EMBL" id="CZDF01000172">
    <property type="protein sequence ID" value="CUR35284.1"/>
    <property type="molecule type" value="Genomic_DNA"/>
</dbReference>
<gene>
    <name evidence="1" type="ORF">PL9214650723</name>
</gene>
<protein>
    <submittedName>
        <fullName evidence="1">Uncharacterized protein</fullName>
    </submittedName>
</protein>
<dbReference type="AlphaFoldDB" id="A0A1J1LTW4"/>
<name>A0A1J1LTW4_9CYAN</name>
<dbReference type="STRING" id="671072.PL9214650723"/>
<sequence length="56" mass="6374">MTLALYMDEHIRRAITNGLKLRGIDVLTVQEDGRTGTPDPILLDSLRDATRTRHRT</sequence>
<evidence type="ECO:0000313" key="1">
    <source>
        <dbReference type="EMBL" id="CUR35284.1"/>
    </source>
</evidence>
<organism evidence="1 2">
    <name type="scientific">Planktothrix tepida PCC 9214</name>
    <dbReference type="NCBI Taxonomy" id="671072"/>
    <lineage>
        <taxon>Bacteria</taxon>
        <taxon>Bacillati</taxon>
        <taxon>Cyanobacteriota</taxon>
        <taxon>Cyanophyceae</taxon>
        <taxon>Oscillatoriophycideae</taxon>
        <taxon>Oscillatoriales</taxon>
        <taxon>Microcoleaceae</taxon>
        <taxon>Planktothrix</taxon>
    </lineage>
</organism>
<keyword evidence="2" id="KW-1185">Reference proteome</keyword>
<evidence type="ECO:0000313" key="2">
    <source>
        <dbReference type="Proteomes" id="UP000184315"/>
    </source>
</evidence>
<reference evidence="2" key="1">
    <citation type="submission" date="2015-10" db="EMBL/GenBank/DDBJ databases">
        <authorList>
            <person name="Regsiter A."/>
            <person name="william w."/>
        </authorList>
    </citation>
    <scope>NUCLEOTIDE SEQUENCE [LARGE SCALE GENOMIC DNA]</scope>
</reference>
<proteinExistence type="predicted"/>
<accession>A0A1J1LTW4</accession>